<dbReference type="EMBL" id="NBNE01004306">
    <property type="protein sequence ID" value="OWZ05684.1"/>
    <property type="molecule type" value="Genomic_DNA"/>
</dbReference>
<reference evidence="2" key="1">
    <citation type="submission" date="2017-03" db="EMBL/GenBank/DDBJ databases">
        <title>Phytopthora megakarya and P. palmivora, two closely related causual agents of cacao black pod achieved similar genome size and gene model numbers by different mechanisms.</title>
        <authorList>
            <person name="Ali S."/>
            <person name="Shao J."/>
            <person name="Larry D.J."/>
            <person name="Kronmiller B."/>
            <person name="Shen D."/>
            <person name="Strem M.D."/>
            <person name="Melnick R.L."/>
            <person name="Guiltinan M.J."/>
            <person name="Tyler B.M."/>
            <person name="Meinhardt L.W."/>
            <person name="Bailey B.A."/>
        </authorList>
    </citation>
    <scope>NUCLEOTIDE SEQUENCE [LARGE SCALE GENOMIC DNA]</scope>
    <source>
        <strain evidence="2">zdho120</strain>
    </source>
</reference>
<dbReference type="AlphaFoldDB" id="A0A225VKS4"/>
<evidence type="ECO:0000313" key="1">
    <source>
        <dbReference type="EMBL" id="OWZ05684.1"/>
    </source>
</evidence>
<accession>A0A225VKS4</accession>
<comment type="caution">
    <text evidence="1">The sequence shown here is derived from an EMBL/GenBank/DDBJ whole genome shotgun (WGS) entry which is preliminary data.</text>
</comment>
<organism evidence="1 2">
    <name type="scientific">Phytophthora megakarya</name>
    <dbReference type="NCBI Taxonomy" id="4795"/>
    <lineage>
        <taxon>Eukaryota</taxon>
        <taxon>Sar</taxon>
        <taxon>Stramenopiles</taxon>
        <taxon>Oomycota</taxon>
        <taxon>Peronosporomycetes</taxon>
        <taxon>Peronosporales</taxon>
        <taxon>Peronosporaceae</taxon>
        <taxon>Phytophthora</taxon>
    </lineage>
</organism>
<name>A0A225VKS4_9STRA</name>
<sequence length="148" mass="17639">MLKLKITDLEVELAMREGCIDRLTIVRRMDVPLQGVHDVRFLIKDNWKKFWKYFKKIWIHKFKPEWWNINGIREDIVNRTNKPLERYNRTLNSAFSGAHPDIIRFISVIEEQSPKNVTSRIAEPGLRFMQTYLASSQIRNLKLTLTPI</sequence>
<evidence type="ECO:0000313" key="2">
    <source>
        <dbReference type="Proteomes" id="UP000198211"/>
    </source>
</evidence>
<gene>
    <name evidence="1" type="ORF">PHMEG_00022178</name>
</gene>
<protein>
    <submittedName>
        <fullName evidence="1">Uncharacterized protein</fullName>
    </submittedName>
</protein>
<proteinExistence type="predicted"/>
<keyword evidence="2" id="KW-1185">Reference proteome</keyword>
<dbReference type="Proteomes" id="UP000198211">
    <property type="component" value="Unassembled WGS sequence"/>
</dbReference>
<dbReference type="OrthoDB" id="129273at2759"/>